<dbReference type="RefSeq" id="XP_002679657.1">
    <property type="nucleotide sequence ID" value="XM_002679611.1"/>
</dbReference>
<protein>
    <submittedName>
        <fullName evidence="2">Predicted protein</fullName>
    </submittedName>
</protein>
<accession>D2V7Q5</accession>
<dbReference type="EMBL" id="GG738856">
    <property type="protein sequence ID" value="EFC46913.1"/>
    <property type="molecule type" value="Genomic_DNA"/>
</dbReference>
<evidence type="ECO:0000256" key="1">
    <source>
        <dbReference type="SAM" id="MobiDB-lite"/>
    </source>
</evidence>
<dbReference type="InParanoid" id="D2V7Q5"/>
<feature type="compositionally biased region" description="Low complexity" evidence="1">
    <location>
        <begin position="7"/>
        <end position="16"/>
    </location>
</feature>
<dbReference type="OMA" id="FSRFVWN"/>
<organism evidence="3">
    <name type="scientific">Naegleria gruberi</name>
    <name type="common">Amoeba</name>
    <dbReference type="NCBI Taxonomy" id="5762"/>
    <lineage>
        <taxon>Eukaryota</taxon>
        <taxon>Discoba</taxon>
        <taxon>Heterolobosea</taxon>
        <taxon>Tetramitia</taxon>
        <taxon>Eutetramitia</taxon>
        <taxon>Vahlkampfiidae</taxon>
        <taxon>Naegleria</taxon>
    </lineage>
</organism>
<keyword evidence="3" id="KW-1185">Reference proteome</keyword>
<dbReference type="GeneID" id="8861219"/>
<dbReference type="VEuPathDB" id="AmoebaDB:NAEGRDRAFT_64889"/>
<evidence type="ECO:0000313" key="3">
    <source>
        <dbReference type="Proteomes" id="UP000006671"/>
    </source>
</evidence>
<dbReference type="OrthoDB" id="10256879at2759"/>
<feature type="region of interest" description="Disordered" evidence="1">
    <location>
        <begin position="1"/>
        <end position="45"/>
    </location>
</feature>
<dbReference type="AlphaFoldDB" id="D2V7Q5"/>
<dbReference type="KEGG" id="ngr:NAEGRDRAFT_64889"/>
<reference evidence="2 3" key="1">
    <citation type="journal article" date="2010" name="Cell">
        <title>The genome of Naegleria gruberi illuminates early eukaryotic versatility.</title>
        <authorList>
            <person name="Fritz-Laylin L.K."/>
            <person name="Prochnik S.E."/>
            <person name="Ginger M.L."/>
            <person name="Dacks J.B."/>
            <person name="Carpenter M.L."/>
            <person name="Field M.C."/>
            <person name="Kuo A."/>
            <person name="Paredez A."/>
            <person name="Chapman J."/>
            <person name="Pham J."/>
            <person name="Shu S."/>
            <person name="Neupane R."/>
            <person name="Cipriano M."/>
            <person name="Mancuso J."/>
            <person name="Tu H."/>
            <person name="Salamov A."/>
            <person name="Lindquist E."/>
            <person name="Shapiro H."/>
            <person name="Lucas S."/>
            <person name="Grigoriev I.V."/>
            <person name="Cande W.Z."/>
            <person name="Fulton C."/>
            <person name="Rokhsar D.S."/>
            <person name="Dawson S.C."/>
        </authorList>
    </citation>
    <scope>NUCLEOTIDE SEQUENCE [LARGE SCALE GENOMIC DNA]</scope>
    <source>
        <strain evidence="2 3">NEG-M</strain>
    </source>
</reference>
<dbReference type="Proteomes" id="UP000006671">
    <property type="component" value="Unassembled WGS sequence"/>
</dbReference>
<gene>
    <name evidence="2" type="ORF">NAEGRDRAFT_64889</name>
</gene>
<proteinExistence type="predicted"/>
<sequence length="520" mass="59629">MSQQQEASSAASSTATIVEEKITNNNKASSSSASEQQQRDVPKLKSQVNKQKLQKAIKEHLPPNHTLWREVFSFLESDDLFFGVGCVCKCWKSSYLDGMTRNLLIMFNRNLQTYCENNQINESSREQLARRTFIEMWKEYIKLLIINDLSQIIRLDTRKLLLLNYNTSANDHHSEESRLFEKFANELCDKERMLPITTKKEYTTMSMELRNILVGKGANNNNVIPTIDNSITIKPVTSSTSSYSISIDENPNEEKTGLLNSYKKIRISNFDIQNKTMIELLENQWKQYFSRFVWNHQRPSMLQKTDLTSGEVVLDSEQGEKSVGIIQTILNMFGCNFENDLSASNESFSSSLSLGDGNVNVLNISLFINGEFGSFIADGYSEVGFDFMERTFKIGKQVYQCKLNLCAGSKRFISGGLIQTKNSDYVILCTTNADMTQYEYFEAYDTNPMTEYLLVHLKTPLSEDLKTEEVERMRNFSKTILKCPFISLDKETFGSNIPLMYCIILHHCLKNQTFSSSRRK</sequence>
<name>D2V7Q5_NAEGR</name>
<evidence type="ECO:0000313" key="2">
    <source>
        <dbReference type="EMBL" id="EFC46913.1"/>
    </source>
</evidence>